<reference evidence="15 16" key="1">
    <citation type="submission" date="2015-11" db="EMBL/GenBank/DDBJ databases">
        <title>Genomes and virulence difference between two physiological races of Phytophthora nicotianae.</title>
        <authorList>
            <person name="Liu H."/>
            <person name="Ma X."/>
            <person name="Yu H."/>
            <person name="Fang D."/>
            <person name="Li Y."/>
            <person name="Wang X."/>
            <person name="Wang W."/>
            <person name="Dong Y."/>
            <person name="Xiao B."/>
        </authorList>
    </citation>
    <scope>NUCLEOTIDE SEQUENCE [LARGE SCALE GENOMIC DNA]</scope>
    <source>
        <strain evidence="15">Race 0</strain>
        <strain evidence="16">race 0</strain>
    </source>
</reference>
<dbReference type="InterPro" id="IPR042541">
    <property type="entry name" value="BART_sf"/>
</dbReference>
<accession>A0A0W8CJE2</accession>
<organism evidence="15 16">
    <name type="scientific">Phytophthora nicotianae</name>
    <name type="common">Potato buckeye rot agent</name>
    <name type="synonym">Phytophthora parasitica</name>
    <dbReference type="NCBI Taxonomy" id="4792"/>
    <lineage>
        <taxon>Eukaryota</taxon>
        <taxon>Sar</taxon>
        <taxon>Stramenopiles</taxon>
        <taxon>Oomycota</taxon>
        <taxon>Peronosporomycetes</taxon>
        <taxon>Peronosporales</taxon>
        <taxon>Peronosporaceae</taxon>
        <taxon>Phytophthora</taxon>
    </lineage>
</organism>
<comment type="similarity">
    <text evidence="5">Belongs to the ARL2BP family.</text>
</comment>
<dbReference type="AlphaFoldDB" id="A0A0W8CJE2"/>
<dbReference type="Proteomes" id="UP000052943">
    <property type="component" value="Unassembled WGS sequence"/>
</dbReference>
<dbReference type="Gene3D" id="1.20.1520.10">
    <property type="entry name" value="ADP-ribosylation factor-like 2-binding protein, domain"/>
    <property type="match status" value="1"/>
</dbReference>
<dbReference type="InterPro" id="IPR023379">
    <property type="entry name" value="BART_dom"/>
</dbReference>
<dbReference type="EMBL" id="LNFO01002940">
    <property type="protein sequence ID" value="KUF84288.1"/>
    <property type="molecule type" value="Genomic_DNA"/>
</dbReference>
<evidence type="ECO:0000256" key="2">
    <source>
        <dbReference type="ARBA" id="ARBA00004123"/>
    </source>
</evidence>
<protein>
    <recommendedName>
        <fullName evidence="6">ADP-ribosylation factor-like protein 2-binding protein</fullName>
    </recommendedName>
</protein>
<dbReference type="Pfam" id="PF11527">
    <property type="entry name" value="ARL2_Bind_BART"/>
    <property type="match status" value="1"/>
</dbReference>
<keyword evidence="11" id="KW-0539">Nucleus</keyword>
<evidence type="ECO:0000256" key="12">
    <source>
        <dbReference type="ARBA" id="ARBA00023273"/>
    </source>
</evidence>
<evidence type="ECO:0000256" key="9">
    <source>
        <dbReference type="ARBA" id="ARBA00023128"/>
    </source>
</evidence>
<evidence type="ECO:0000256" key="10">
    <source>
        <dbReference type="ARBA" id="ARBA00023212"/>
    </source>
</evidence>
<evidence type="ECO:0000256" key="8">
    <source>
        <dbReference type="ARBA" id="ARBA00023069"/>
    </source>
</evidence>
<keyword evidence="12" id="KW-0966">Cell projection</keyword>
<dbReference type="OrthoDB" id="302784at2759"/>
<keyword evidence="7" id="KW-0963">Cytoplasm</keyword>
<evidence type="ECO:0000256" key="11">
    <source>
        <dbReference type="ARBA" id="ARBA00023242"/>
    </source>
</evidence>
<proteinExistence type="inferred from homology"/>
<evidence type="ECO:0000259" key="13">
    <source>
        <dbReference type="Pfam" id="PF11527"/>
    </source>
</evidence>
<keyword evidence="8" id="KW-0969">Cilium</keyword>
<evidence type="ECO:0000256" key="1">
    <source>
        <dbReference type="ARBA" id="ARBA00004120"/>
    </source>
</evidence>
<evidence type="ECO:0000256" key="6">
    <source>
        <dbReference type="ARBA" id="ARBA00014849"/>
    </source>
</evidence>
<evidence type="ECO:0000256" key="3">
    <source>
        <dbReference type="ARBA" id="ARBA00004300"/>
    </source>
</evidence>
<evidence type="ECO:0000256" key="7">
    <source>
        <dbReference type="ARBA" id="ARBA00022490"/>
    </source>
</evidence>
<dbReference type="EMBL" id="LNFO01004495">
    <property type="protein sequence ID" value="KUF80940.1"/>
    <property type="molecule type" value="Genomic_DNA"/>
</dbReference>
<name>A0A0W8CJE2_PHYNI</name>
<evidence type="ECO:0000313" key="15">
    <source>
        <dbReference type="EMBL" id="KUF84288.1"/>
    </source>
</evidence>
<feature type="domain" description="BART" evidence="13">
    <location>
        <begin position="27"/>
        <end position="126"/>
    </location>
</feature>
<dbReference type="GO" id="GO:0005813">
    <property type="term" value="C:centrosome"/>
    <property type="evidence" value="ECO:0007669"/>
    <property type="project" value="UniProtKB-SubCell"/>
</dbReference>
<evidence type="ECO:0000313" key="16">
    <source>
        <dbReference type="Proteomes" id="UP000052943"/>
    </source>
</evidence>
<dbReference type="GO" id="GO:0005634">
    <property type="term" value="C:nucleus"/>
    <property type="evidence" value="ECO:0007669"/>
    <property type="project" value="UniProtKB-SubCell"/>
</dbReference>
<dbReference type="InterPro" id="IPR038849">
    <property type="entry name" value="ARL2BP"/>
</dbReference>
<evidence type="ECO:0000256" key="5">
    <source>
        <dbReference type="ARBA" id="ARBA00009880"/>
    </source>
</evidence>
<keyword evidence="10" id="KW-0206">Cytoskeleton</keyword>
<dbReference type="GO" id="GO:0005758">
    <property type="term" value="C:mitochondrial intermembrane space"/>
    <property type="evidence" value="ECO:0007669"/>
    <property type="project" value="UniProtKB-SubCell"/>
</dbReference>
<comment type="caution">
    <text evidence="15">The sequence shown here is derived from an EMBL/GenBank/DDBJ whole genome shotgun (WGS) entry which is preliminary data.</text>
</comment>
<evidence type="ECO:0000313" key="14">
    <source>
        <dbReference type="EMBL" id="KUF80940.1"/>
    </source>
</evidence>
<gene>
    <name evidence="15" type="ORF">AM587_10012496</name>
    <name evidence="14" type="ORF">AM587_10015354</name>
</gene>
<dbReference type="GO" id="GO:0051457">
    <property type="term" value="P:maintenance of protein location in nucleus"/>
    <property type="evidence" value="ECO:0007669"/>
    <property type="project" value="TreeGrafter"/>
</dbReference>
<comment type="subcellular location">
    <subcellularLocation>
        <location evidence="1">Cytoplasm</location>
        <location evidence="1">Cytoskeleton</location>
        <location evidence="1">Cilium basal body</location>
    </subcellularLocation>
    <subcellularLocation>
        <location evidence="3">Cytoplasm</location>
        <location evidence="3">Cytoskeleton</location>
        <location evidence="3">Microtubule organizing center</location>
        <location evidence="3">Centrosome</location>
    </subcellularLocation>
    <subcellularLocation>
        <location evidence="4">Mitochondrion intermembrane space</location>
    </subcellularLocation>
    <subcellularLocation>
        <location evidence="2">Nucleus</location>
    </subcellularLocation>
</comment>
<evidence type="ECO:0000256" key="4">
    <source>
        <dbReference type="ARBA" id="ARBA00004569"/>
    </source>
</evidence>
<dbReference type="PANTHER" id="PTHR15487">
    <property type="entry name" value="ADP-RIBOSYLATION FACTOR-LIKE PROTEIN 2-BINDING PROTEIN"/>
    <property type="match status" value="1"/>
</dbReference>
<keyword evidence="9" id="KW-0496">Mitochondrion</keyword>
<sequence>MTDFEGLDEEEEIFDNDVGEENAEESKFDEMIGVLQDILMDPEFVGMQRKFCRNNCEVFDNVSENKLIYMDIFQQYTNLIETFIERRLHEKLEVAKSTDEIPPDITDVLLSSSDFEEFKNLMLSFKQNENPCIEITGGAILRCNH</sequence>
<dbReference type="STRING" id="4790.A0A0W8CJE2"/>
<dbReference type="PANTHER" id="PTHR15487:SF4">
    <property type="entry name" value="ADP-RIBOSYLATION FACTOR-LIKE PROTEIN 2-BINDING PROTEIN"/>
    <property type="match status" value="1"/>
</dbReference>